<evidence type="ECO:0000256" key="1">
    <source>
        <dbReference type="SAM" id="Coils"/>
    </source>
</evidence>
<comment type="caution">
    <text evidence="3">The sequence shown here is derived from an EMBL/GenBank/DDBJ whole genome shotgun (WGS) entry which is preliminary data.</text>
</comment>
<proteinExistence type="predicted"/>
<feature type="chain" id="PRO_5007834491" description="DUF4189 domain-containing protein" evidence="2">
    <location>
        <begin position="26"/>
        <end position="185"/>
    </location>
</feature>
<evidence type="ECO:0000256" key="2">
    <source>
        <dbReference type="SAM" id="SignalP"/>
    </source>
</evidence>
<dbReference type="OrthoDB" id="5295734at2"/>
<reference evidence="3 4" key="1">
    <citation type="submission" date="2016-03" db="EMBL/GenBank/DDBJ databases">
        <authorList>
            <person name="Ploux O."/>
        </authorList>
    </citation>
    <scope>NUCLEOTIDE SEQUENCE [LARGE SCALE GENOMIC DNA]</scope>
    <source>
        <strain evidence="3 4">EC13</strain>
    </source>
</reference>
<keyword evidence="2" id="KW-0732">Signal</keyword>
<evidence type="ECO:0008006" key="5">
    <source>
        <dbReference type="Google" id="ProtNLM"/>
    </source>
</evidence>
<evidence type="ECO:0000313" key="3">
    <source>
        <dbReference type="EMBL" id="KYG64249.1"/>
    </source>
</evidence>
<name>A0A162G3M9_BDEBC</name>
<dbReference type="Proteomes" id="UP000075799">
    <property type="component" value="Unassembled WGS sequence"/>
</dbReference>
<keyword evidence="1" id="KW-0175">Coiled coil</keyword>
<organism evidence="3 4">
    <name type="scientific">Bdellovibrio bacteriovorus</name>
    <dbReference type="NCBI Taxonomy" id="959"/>
    <lineage>
        <taxon>Bacteria</taxon>
        <taxon>Pseudomonadati</taxon>
        <taxon>Bdellovibrionota</taxon>
        <taxon>Bdellovibrionia</taxon>
        <taxon>Bdellovibrionales</taxon>
        <taxon>Pseudobdellovibrionaceae</taxon>
        <taxon>Bdellovibrio</taxon>
    </lineage>
</organism>
<accession>A0A162G3M9</accession>
<dbReference type="EMBL" id="LUKD01000006">
    <property type="protein sequence ID" value="KYG64249.1"/>
    <property type="molecule type" value="Genomic_DNA"/>
</dbReference>
<feature type="coiled-coil region" evidence="1">
    <location>
        <begin position="36"/>
        <end position="63"/>
    </location>
</feature>
<sequence>MITGFRKAVVLVLGCCLFLGVSAQAQNRGDRESERVRILESKVQQLESLIYNLNQRVSNLEYRGTPTLPPPPVPVSEVACMITDSGYGKVFLGKGRTKLEAEAKAKEVCGANVHATYCNNTLKCSDPVQDRVIQGAICVVTDSGYGKTFKGEAKSVLEAEYNARKACNNAVHATYCNTNARCDTF</sequence>
<gene>
    <name evidence="3" type="ORF">AZI87_13490</name>
</gene>
<evidence type="ECO:0000313" key="4">
    <source>
        <dbReference type="Proteomes" id="UP000075799"/>
    </source>
</evidence>
<protein>
    <recommendedName>
        <fullName evidence="5">DUF4189 domain-containing protein</fullName>
    </recommendedName>
</protein>
<dbReference type="RefSeq" id="WP_063208215.1">
    <property type="nucleotide sequence ID" value="NZ_LUKD01000006.1"/>
</dbReference>
<dbReference type="AlphaFoldDB" id="A0A162G3M9"/>
<feature type="signal peptide" evidence="2">
    <location>
        <begin position="1"/>
        <end position="25"/>
    </location>
</feature>